<evidence type="ECO:0000313" key="3">
    <source>
        <dbReference type="WBParaSite" id="GPUH_0001350301-mRNA-1"/>
    </source>
</evidence>
<proteinExistence type="predicted"/>
<name>A0A183DXP7_9BILA</name>
<dbReference type="AlphaFoldDB" id="A0A183DXP7"/>
<organism evidence="3">
    <name type="scientific">Gongylonema pulchrum</name>
    <dbReference type="NCBI Taxonomy" id="637853"/>
    <lineage>
        <taxon>Eukaryota</taxon>
        <taxon>Metazoa</taxon>
        <taxon>Ecdysozoa</taxon>
        <taxon>Nematoda</taxon>
        <taxon>Chromadorea</taxon>
        <taxon>Rhabditida</taxon>
        <taxon>Spirurina</taxon>
        <taxon>Spiruromorpha</taxon>
        <taxon>Spiruroidea</taxon>
        <taxon>Gongylonematidae</taxon>
        <taxon>Gongylonema</taxon>
    </lineage>
</organism>
<reference evidence="3" key="1">
    <citation type="submission" date="2016-06" db="UniProtKB">
        <authorList>
            <consortium name="WormBaseParasite"/>
        </authorList>
    </citation>
    <scope>IDENTIFICATION</scope>
</reference>
<sequence length="143" mass="15705">MITSLSLSCTAEELQLDGVSACCALSINIHKRATDIAMASKHAQIHLSTSTDVFVFCINELLAMCFFQLLKNSKMEPGYVLANRLLIFFPAALPFLASPESSIYVALWNVAKESWHHALKLCETTSSVKNSTSSDSCGILFHF</sequence>
<dbReference type="Proteomes" id="UP000271098">
    <property type="component" value="Unassembled WGS sequence"/>
</dbReference>
<dbReference type="OrthoDB" id="5907748at2759"/>
<evidence type="ECO:0000313" key="2">
    <source>
        <dbReference type="Proteomes" id="UP000271098"/>
    </source>
</evidence>
<gene>
    <name evidence="1" type="ORF">GPUH_LOCUS13488</name>
</gene>
<protein>
    <submittedName>
        <fullName evidence="3">Secreted protein</fullName>
    </submittedName>
</protein>
<dbReference type="EMBL" id="UYRT01080269">
    <property type="protein sequence ID" value="VDN22393.1"/>
    <property type="molecule type" value="Genomic_DNA"/>
</dbReference>
<dbReference type="WBParaSite" id="GPUH_0001350301-mRNA-1">
    <property type="protein sequence ID" value="GPUH_0001350301-mRNA-1"/>
    <property type="gene ID" value="GPUH_0001350301"/>
</dbReference>
<reference evidence="1 2" key="2">
    <citation type="submission" date="2018-11" db="EMBL/GenBank/DDBJ databases">
        <authorList>
            <consortium name="Pathogen Informatics"/>
        </authorList>
    </citation>
    <scope>NUCLEOTIDE SEQUENCE [LARGE SCALE GENOMIC DNA]</scope>
</reference>
<evidence type="ECO:0000313" key="1">
    <source>
        <dbReference type="EMBL" id="VDN22393.1"/>
    </source>
</evidence>
<keyword evidence="2" id="KW-1185">Reference proteome</keyword>
<accession>A0A183DXP7</accession>